<organism evidence="1 2">
    <name type="scientific">Lentilactobacillus diolivorans DSM 14421</name>
    <dbReference type="NCBI Taxonomy" id="1423739"/>
    <lineage>
        <taxon>Bacteria</taxon>
        <taxon>Bacillati</taxon>
        <taxon>Bacillota</taxon>
        <taxon>Bacilli</taxon>
        <taxon>Lactobacillales</taxon>
        <taxon>Lactobacillaceae</taxon>
        <taxon>Lentilactobacillus</taxon>
    </lineage>
</organism>
<protein>
    <submittedName>
        <fullName evidence="1">OsmC-like protein</fullName>
    </submittedName>
</protein>
<proteinExistence type="predicted"/>
<evidence type="ECO:0000313" key="2">
    <source>
        <dbReference type="Proteomes" id="UP000052013"/>
    </source>
</evidence>
<dbReference type="InterPro" id="IPR036102">
    <property type="entry name" value="OsmC/Ohrsf"/>
</dbReference>
<dbReference type="SUPFAM" id="SSF82784">
    <property type="entry name" value="OsmC-like"/>
    <property type="match status" value="1"/>
</dbReference>
<accession>A0A0R1RZN7</accession>
<dbReference type="PANTHER" id="PTHR34352">
    <property type="entry name" value="PROTEIN YHFA"/>
    <property type="match status" value="1"/>
</dbReference>
<dbReference type="Proteomes" id="UP000052013">
    <property type="component" value="Unassembled WGS sequence"/>
</dbReference>
<dbReference type="AlphaFoldDB" id="A0A0R1RZN7"/>
<evidence type="ECO:0000313" key="1">
    <source>
        <dbReference type="EMBL" id="KRL62399.1"/>
    </source>
</evidence>
<dbReference type="InterPro" id="IPR015946">
    <property type="entry name" value="KH_dom-like_a/b"/>
</dbReference>
<dbReference type="PANTHER" id="PTHR34352:SF1">
    <property type="entry name" value="PROTEIN YHFA"/>
    <property type="match status" value="1"/>
</dbReference>
<dbReference type="EMBL" id="AZEY01000108">
    <property type="protein sequence ID" value="KRL62399.1"/>
    <property type="molecule type" value="Genomic_DNA"/>
</dbReference>
<sequence>MAKYNVHTTLRNIGSQTINTAGVHQFIADEPTIFRGTDAGPNPVQYLLGSVGACLGASAASIVHRPSSNIKIKKFDVEVDGETERFPDKSSRVSKIHVTLDCETNLPPEENQKFIEETLHLCTVHNTLKDAVDFSFEIK</sequence>
<dbReference type="Pfam" id="PF02566">
    <property type="entry name" value="OsmC"/>
    <property type="match status" value="1"/>
</dbReference>
<dbReference type="InterPro" id="IPR003718">
    <property type="entry name" value="OsmC/Ohr_fam"/>
</dbReference>
<reference evidence="1 2" key="1">
    <citation type="journal article" date="2015" name="Genome Announc.">
        <title>Expanding the biotechnology potential of lactobacilli through comparative genomics of 213 strains and associated genera.</title>
        <authorList>
            <person name="Sun Z."/>
            <person name="Harris H.M."/>
            <person name="McCann A."/>
            <person name="Guo C."/>
            <person name="Argimon S."/>
            <person name="Zhang W."/>
            <person name="Yang X."/>
            <person name="Jeffery I.B."/>
            <person name="Cooney J.C."/>
            <person name="Kagawa T.F."/>
            <person name="Liu W."/>
            <person name="Song Y."/>
            <person name="Salvetti E."/>
            <person name="Wrobel A."/>
            <person name="Rasinkangas P."/>
            <person name="Parkhill J."/>
            <person name="Rea M.C."/>
            <person name="O'Sullivan O."/>
            <person name="Ritari J."/>
            <person name="Douillard F.P."/>
            <person name="Paul Ross R."/>
            <person name="Yang R."/>
            <person name="Briner A.E."/>
            <person name="Felis G.E."/>
            <person name="de Vos W.M."/>
            <person name="Barrangou R."/>
            <person name="Klaenhammer T.R."/>
            <person name="Caufield P.W."/>
            <person name="Cui Y."/>
            <person name="Zhang H."/>
            <person name="O'Toole P.W."/>
        </authorList>
    </citation>
    <scope>NUCLEOTIDE SEQUENCE [LARGE SCALE GENOMIC DNA]</scope>
    <source>
        <strain evidence="1 2">DSM 14421</strain>
    </source>
</reference>
<gene>
    <name evidence="1" type="ORF">FC85_GL001904</name>
</gene>
<dbReference type="STRING" id="1423739.FC85_GL001904"/>
<dbReference type="Gene3D" id="3.30.300.20">
    <property type="match status" value="1"/>
</dbReference>
<name>A0A0R1RZN7_9LACO</name>
<comment type="caution">
    <text evidence="1">The sequence shown here is derived from an EMBL/GenBank/DDBJ whole genome shotgun (WGS) entry which is preliminary data.</text>
</comment>
<dbReference type="PATRIC" id="fig|1423739.3.peg.1989"/>
<dbReference type="RefSeq" id="WP_057866197.1">
    <property type="nucleotide sequence ID" value="NZ_AZEY01000108.1"/>
</dbReference>